<organism evidence="2 3">
    <name type="scientific">Tetrahymena thermophila (strain SB210)</name>
    <dbReference type="NCBI Taxonomy" id="312017"/>
    <lineage>
        <taxon>Eukaryota</taxon>
        <taxon>Sar</taxon>
        <taxon>Alveolata</taxon>
        <taxon>Ciliophora</taxon>
        <taxon>Intramacronucleata</taxon>
        <taxon>Oligohymenophorea</taxon>
        <taxon>Hymenostomatida</taxon>
        <taxon>Tetrahymenina</taxon>
        <taxon>Tetrahymenidae</taxon>
        <taxon>Tetrahymena</taxon>
    </lineage>
</organism>
<keyword evidence="1 2" id="KW-0812">Transmembrane</keyword>
<keyword evidence="1" id="KW-1133">Transmembrane helix</keyword>
<dbReference type="Proteomes" id="UP000009168">
    <property type="component" value="Unassembled WGS sequence"/>
</dbReference>
<dbReference type="RefSeq" id="XP_012656420.1">
    <property type="nucleotide sequence ID" value="XM_012800966.1"/>
</dbReference>
<keyword evidence="1" id="KW-0472">Membrane</keyword>
<dbReference type="KEGG" id="tet:TTHERM_001055719"/>
<evidence type="ECO:0000256" key="1">
    <source>
        <dbReference type="SAM" id="Phobius"/>
    </source>
</evidence>
<name>W7XDY2_TETTS</name>
<dbReference type="InParanoid" id="W7XDY2"/>
<evidence type="ECO:0000313" key="3">
    <source>
        <dbReference type="Proteomes" id="UP000009168"/>
    </source>
</evidence>
<accession>W7XDY2</accession>
<sequence length="214" mass="25621">MSKRIQQYLQELPNQIKFLPVKSFQLLMIINYIVKYKVTRYSQQNRHQQIQQFLNLKVVQKQWLIIFIILTFNFKNTNQKVISHRRRSIVAKLGIIFQLYFNDTPIVKLQALSITQLEGNQNDERSLRVLSHISQKKKQLFNINVYYLLLLLTLFLISVCGRVKFSLKIQLTSLIFIQLLKKIANFMLFSKQFCSLQKKRKSLFTNKNYKRTLK</sequence>
<evidence type="ECO:0000313" key="2">
    <source>
        <dbReference type="EMBL" id="EWS71054.1"/>
    </source>
</evidence>
<protein>
    <submittedName>
        <fullName evidence="2">Transmembrane protein, putative</fullName>
    </submittedName>
</protein>
<keyword evidence="3" id="KW-1185">Reference proteome</keyword>
<feature type="transmembrane region" description="Helical" evidence="1">
    <location>
        <begin position="145"/>
        <end position="165"/>
    </location>
</feature>
<reference evidence="3" key="1">
    <citation type="journal article" date="2006" name="PLoS Biol.">
        <title>Macronuclear genome sequence of the ciliate Tetrahymena thermophila, a model eukaryote.</title>
        <authorList>
            <person name="Eisen J.A."/>
            <person name="Coyne R.S."/>
            <person name="Wu M."/>
            <person name="Wu D."/>
            <person name="Thiagarajan M."/>
            <person name="Wortman J.R."/>
            <person name="Badger J.H."/>
            <person name="Ren Q."/>
            <person name="Amedeo P."/>
            <person name="Jones K.M."/>
            <person name="Tallon L.J."/>
            <person name="Delcher A.L."/>
            <person name="Salzberg S.L."/>
            <person name="Silva J.C."/>
            <person name="Haas B.J."/>
            <person name="Majoros W.H."/>
            <person name="Farzad M."/>
            <person name="Carlton J.M."/>
            <person name="Smith R.K. Jr."/>
            <person name="Garg J."/>
            <person name="Pearlman R.E."/>
            <person name="Karrer K.M."/>
            <person name="Sun L."/>
            <person name="Manning G."/>
            <person name="Elde N.C."/>
            <person name="Turkewitz A.P."/>
            <person name="Asai D.J."/>
            <person name="Wilkes D.E."/>
            <person name="Wang Y."/>
            <person name="Cai H."/>
            <person name="Collins K."/>
            <person name="Stewart B.A."/>
            <person name="Lee S.R."/>
            <person name="Wilamowska K."/>
            <person name="Weinberg Z."/>
            <person name="Ruzzo W.L."/>
            <person name="Wloga D."/>
            <person name="Gaertig J."/>
            <person name="Frankel J."/>
            <person name="Tsao C.-C."/>
            <person name="Gorovsky M.A."/>
            <person name="Keeling P.J."/>
            <person name="Waller R.F."/>
            <person name="Patron N.J."/>
            <person name="Cherry J.M."/>
            <person name="Stover N.A."/>
            <person name="Krieger C.J."/>
            <person name="del Toro C."/>
            <person name="Ryder H.F."/>
            <person name="Williamson S.C."/>
            <person name="Barbeau R.A."/>
            <person name="Hamilton E.P."/>
            <person name="Orias E."/>
        </authorList>
    </citation>
    <scope>NUCLEOTIDE SEQUENCE [LARGE SCALE GENOMIC DNA]</scope>
    <source>
        <strain evidence="3">SB210</strain>
    </source>
</reference>
<feature type="transmembrane region" description="Helical" evidence="1">
    <location>
        <begin position="171"/>
        <end position="190"/>
    </location>
</feature>
<dbReference type="EMBL" id="GG662241">
    <property type="protein sequence ID" value="EWS71054.1"/>
    <property type="molecule type" value="Genomic_DNA"/>
</dbReference>
<proteinExistence type="predicted"/>
<gene>
    <name evidence="2" type="ORF">TTHERM_001055719</name>
</gene>
<dbReference type="GeneID" id="24441588"/>
<dbReference type="AlphaFoldDB" id="W7XDY2"/>